<name>A0A2P8FKZ3_9BACT</name>
<comment type="caution">
    <text evidence="3">The sequence shown here is derived from an EMBL/GenBank/DDBJ whole genome shotgun (WGS) entry which is preliminary data.</text>
</comment>
<dbReference type="Proteomes" id="UP000240978">
    <property type="component" value="Unassembled WGS sequence"/>
</dbReference>
<feature type="domain" description="Tail specific protease" evidence="2">
    <location>
        <begin position="102"/>
        <end position="296"/>
    </location>
</feature>
<dbReference type="OrthoDB" id="6397760at2"/>
<dbReference type="Gene3D" id="3.90.226.10">
    <property type="entry name" value="2-enoyl-CoA Hydratase, Chain A, domain 1"/>
    <property type="match status" value="1"/>
</dbReference>
<dbReference type="PANTHER" id="PTHR11261">
    <property type="entry name" value="INTERPHOTORECEPTOR RETINOID-BINDING PROTEIN"/>
    <property type="match status" value="1"/>
</dbReference>
<dbReference type="CDD" id="cd07563">
    <property type="entry name" value="Peptidase_S41_IRBP"/>
    <property type="match status" value="1"/>
</dbReference>
<dbReference type="InterPro" id="IPR005151">
    <property type="entry name" value="Tail-specific_protease"/>
</dbReference>
<evidence type="ECO:0000259" key="2">
    <source>
        <dbReference type="SMART" id="SM00245"/>
    </source>
</evidence>
<dbReference type="GO" id="GO:0006508">
    <property type="term" value="P:proteolysis"/>
    <property type="evidence" value="ECO:0007669"/>
    <property type="project" value="InterPro"/>
</dbReference>
<sequence length="415" mass="45837">MKALVYILLLAATPAIAQHLGDSEKSRIIDSISHKLTTLYVYPEVAEQMSKQLHTNAEKGQYANIKDPNEFAGRLTSDLLAVAHDKHLGIHFDPRPIGNQPAMEEDSALARSRNYGFKELKILDGNIGYLNLSYFEDLPKGGATATAAMNFLSNTDAIIIDLRNNGGGSTEMVQLLASYFFEGEPQPLTDIFWRPTNSLTQYRTLPYVPGKRMPHTDVYLLTSERTFSAAEDFCYSLQNLKRVTIIGETTGGGAHPVEQAAASDHFIITIPEGRSISSFTKTDWEGTGVKPDVQVSAKEALLTAQVKALSKAPENNFPAKWALMAIKAQLTPVTLSEESLKAYVGTYGERTISLENGQLFYAKTGGAKSRLIPMDKDIFSFEDKDYLRIRFDRKDGVVTGFTRLFDDGSTQTSVK</sequence>
<dbReference type="Gene3D" id="3.30.750.44">
    <property type="match status" value="1"/>
</dbReference>
<evidence type="ECO:0000256" key="1">
    <source>
        <dbReference type="SAM" id="SignalP"/>
    </source>
</evidence>
<dbReference type="Pfam" id="PF11918">
    <property type="entry name" value="Peptidase_S41_N"/>
    <property type="match status" value="1"/>
</dbReference>
<dbReference type="Pfam" id="PF03572">
    <property type="entry name" value="Peptidase_S41"/>
    <property type="match status" value="1"/>
</dbReference>
<reference evidence="3 4" key="1">
    <citation type="submission" date="2018-03" db="EMBL/GenBank/DDBJ databases">
        <title>Genomic Encyclopedia of Archaeal and Bacterial Type Strains, Phase II (KMG-II): from individual species to whole genera.</title>
        <authorList>
            <person name="Goeker M."/>
        </authorList>
    </citation>
    <scope>NUCLEOTIDE SEQUENCE [LARGE SCALE GENOMIC DNA]</scope>
    <source>
        <strain evidence="3 4">DSM 18107</strain>
    </source>
</reference>
<accession>A0A2P8FKZ3</accession>
<keyword evidence="4" id="KW-1185">Reference proteome</keyword>
<dbReference type="RefSeq" id="WP_106605923.1">
    <property type="nucleotide sequence ID" value="NZ_PYGK01000022.1"/>
</dbReference>
<proteinExistence type="predicted"/>
<dbReference type="SMART" id="SM00245">
    <property type="entry name" value="TSPc"/>
    <property type="match status" value="1"/>
</dbReference>
<dbReference type="GO" id="GO:0008236">
    <property type="term" value="F:serine-type peptidase activity"/>
    <property type="evidence" value="ECO:0007669"/>
    <property type="project" value="InterPro"/>
</dbReference>
<feature type="chain" id="PRO_5015173906" evidence="1">
    <location>
        <begin position="18"/>
        <end position="415"/>
    </location>
</feature>
<gene>
    <name evidence="3" type="ORF">CLV42_12216</name>
</gene>
<dbReference type="PANTHER" id="PTHR11261:SF3">
    <property type="entry name" value="RETINOL-BINDING PROTEIN 3"/>
    <property type="match status" value="1"/>
</dbReference>
<organism evidence="3 4">
    <name type="scientific">Chitinophaga ginsengisoli</name>
    <dbReference type="NCBI Taxonomy" id="363837"/>
    <lineage>
        <taxon>Bacteria</taxon>
        <taxon>Pseudomonadati</taxon>
        <taxon>Bacteroidota</taxon>
        <taxon>Chitinophagia</taxon>
        <taxon>Chitinophagales</taxon>
        <taxon>Chitinophagaceae</taxon>
        <taxon>Chitinophaga</taxon>
    </lineage>
</organism>
<dbReference type="InterPro" id="IPR029045">
    <property type="entry name" value="ClpP/crotonase-like_dom_sf"/>
</dbReference>
<dbReference type="EMBL" id="PYGK01000022">
    <property type="protein sequence ID" value="PSL22390.1"/>
    <property type="molecule type" value="Genomic_DNA"/>
</dbReference>
<evidence type="ECO:0000313" key="4">
    <source>
        <dbReference type="Proteomes" id="UP000240978"/>
    </source>
</evidence>
<feature type="signal peptide" evidence="1">
    <location>
        <begin position="1"/>
        <end position="17"/>
    </location>
</feature>
<keyword evidence="1" id="KW-0732">Signal</keyword>
<dbReference type="AlphaFoldDB" id="A0A2P8FKZ3"/>
<protein>
    <submittedName>
        <fullName evidence="3">Peptidase S41-like protein</fullName>
    </submittedName>
</protein>
<dbReference type="SUPFAM" id="SSF52096">
    <property type="entry name" value="ClpP/crotonase"/>
    <property type="match status" value="1"/>
</dbReference>
<evidence type="ECO:0000313" key="3">
    <source>
        <dbReference type="EMBL" id="PSL22390.1"/>
    </source>
</evidence>